<dbReference type="PROSITE" id="PS00678">
    <property type="entry name" value="WD_REPEATS_1"/>
    <property type="match status" value="1"/>
</dbReference>
<comment type="caution">
    <text evidence="5">The sequence shown here is derived from an EMBL/GenBank/DDBJ whole genome shotgun (WGS) entry which is preliminary data.</text>
</comment>
<dbReference type="Proteomes" id="UP000192578">
    <property type="component" value="Unassembled WGS sequence"/>
</dbReference>
<organism evidence="5 6">
    <name type="scientific">Hypsibius exemplaris</name>
    <name type="common">Freshwater tardigrade</name>
    <dbReference type="NCBI Taxonomy" id="2072580"/>
    <lineage>
        <taxon>Eukaryota</taxon>
        <taxon>Metazoa</taxon>
        <taxon>Ecdysozoa</taxon>
        <taxon>Tardigrada</taxon>
        <taxon>Eutardigrada</taxon>
        <taxon>Parachela</taxon>
        <taxon>Hypsibioidea</taxon>
        <taxon>Hypsibiidae</taxon>
        <taxon>Hypsibius</taxon>
    </lineage>
</organism>
<dbReference type="Pfam" id="PF04192">
    <property type="entry name" value="Utp21"/>
    <property type="match status" value="1"/>
</dbReference>
<evidence type="ECO:0000256" key="2">
    <source>
        <dbReference type="ARBA" id="ARBA00022737"/>
    </source>
</evidence>
<dbReference type="Pfam" id="PF25168">
    <property type="entry name" value="Beta-prop_WDR36-Utp21_2nd"/>
    <property type="match status" value="1"/>
</dbReference>
<dbReference type="GO" id="GO:0034388">
    <property type="term" value="C:Pwp2p-containing subcomplex of 90S preribosome"/>
    <property type="evidence" value="ECO:0007669"/>
    <property type="project" value="TreeGrafter"/>
</dbReference>
<dbReference type="SUPFAM" id="SSF50978">
    <property type="entry name" value="WD40 repeat-like"/>
    <property type="match status" value="2"/>
</dbReference>
<keyword evidence="2" id="KW-0677">Repeat</keyword>
<reference evidence="6" key="1">
    <citation type="submission" date="2017-01" db="EMBL/GenBank/DDBJ databases">
        <title>Comparative genomics of anhydrobiosis in the tardigrade Hypsibius dujardini.</title>
        <authorList>
            <person name="Yoshida Y."/>
            <person name="Koutsovoulos G."/>
            <person name="Laetsch D."/>
            <person name="Stevens L."/>
            <person name="Kumar S."/>
            <person name="Horikawa D."/>
            <person name="Ishino K."/>
            <person name="Komine S."/>
            <person name="Tomita M."/>
            <person name="Blaxter M."/>
            <person name="Arakawa K."/>
        </authorList>
    </citation>
    <scope>NUCLEOTIDE SEQUENCE [LARGE SCALE GENOMIC DNA]</scope>
    <source>
        <strain evidence="6">Z151</strain>
    </source>
</reference>
<feature type="repeat" description="WD" evidence="3">
    <location>
        <begin position="327"/>
        <end position="368"/>
    </location>
</feature>
<name>A0A9X6NPS7_HYPEX</name>
<evidence type="ECO:0000256" key="3">
    <source>
        <dbReference type="PROSITE-ProRule" id="PRU00221"/>
    </source>
</evidence>
<keyword evidence="6" id="KW-1185">Reference proteome</keyword>
<dbReference type="GO" id="GO:0032040">
    <property type="term" value="C:small-subunit processome"/>
    <property type="evidence" value="ECO:0007669"/>
    <property type="project" value="InterPro"/>
</dbReference>
<dbReference type="InterPro" id="IPR001680">
    <property type="entry name" value="WD40_rpt"/>
</dbReference>
<dbReference type="OrthoDB" id="10250769at2759"/>
<evidence type="ECO:0000313" key="5">
    <source>
        <dbReference type="EMBL" id="OWA54461.1"/>
    </source>
</evidence>
<evidence type="ECO:0000313" key="6">
    <source>
        <dbReference type="Proteomes" id="UP000192578"/>
    </source>
</evidence>
<dbReference type="PANTHER" id="PTHR22840:SF12">
    <property type="entry name" value="WD REPEAT-CONTAINING PROTEIN 36"/>
    <property type="match status" value="1"/>
</dbReference>
<evidence type="ECO:0000259" key="4">
    <source>
        <dbReference type="Pfam" id="PF04192"/>
    </source>
</evidence>
<dbReference type="SMART" id="SM00320">
    <property type="entry name" value="WD40"/>
    <property type="match status" value="6"/>
</dbReference>
<accession>A0A9X6NPS7</accession>
<dbReference type="AlphaFoldDB" id="A0A9X6NPS7"/>
<dbReference type="PROSITE" id="PS50082">
    <property type="entry name" value="WD_REPEATS_2"/>
    <property type="match status" value="2"/>
</dbReference>
<feature type="domain" description="WDR36/Utp21 C-terminal" evidence="4">
    <location>
        <begin position="454"/>
        <end position="662"/>
    </location>
</feature>
<dbReference type="GO" id="GO:0006364">
    <property type="term" value="P:rRNA processing"/>
    <property type="evidence" value="ECO:0007669"/>
    <property type="project" value="InterPro"/>
</dbReference>
<sequence>MPDLMITASQLGHLAIWNLDTERLVTQKENVHALSITGLKCFPFQPIFATSSPDNSIRVWIMDDEVNGARLLMFKEGHQAPPTRIRFYGDEGNNILSAGNDSCLRSFSLEAELLSFSLGKASFNRKLAKKTGVSRDQSVMPPIVEFAAESVREGGWESEGVHGKEKANIVAIHSGVRQVSVWSYGRRTKCSFRLLHERFAKHTTVHPTSVAVTVCGNFCIIGYNTGHVDRFNLQSAIHRTAYGEPKAHLTSVAAVASDSLNEQVFSAAGTDVNFWNFKSGKLVGSLKTASAVTAMQTFRDNSIAAVALNDCSIEIVDMDIRRITRTFSGHKDTITDMAFSPDSRWLVSASRDCSIRVWDLSSASLVDCFQTLSPCVSLTFSPTGEYLASAHQHDLGIFLWTNKTVYCPITLTSMPFDAVPEVLTLPGTAPTGEELFPADADEEMPIDAGYTSPDQLAQHLLTLSLLPEYRWKHLAKQDLIRERNKPKEALKVPEKAPFFLPTIPGLEPKFDTSAKDAAGNASTSVKSVARLIGGSSPFREALETREVTPEAVRRPFELLATLSPSQIESEIRLLSPDAGGSVAAMKAFLRLAAGAIADGRHQELGQSYVELFLKLHIAAMESELVDEEFAELLGRLRQTVEGVARRVEDLLDESLNVVLFLKHVAL</sequence>
<dbReference type="InterPro" id="IPR015943">
    <property type="entry name" value="WD40/YVTN_repeat-like_dom_sf"/>
</dbReference>
<dbReference type="Pfam" id="PF00400">
    <property type="entry name" value="WD40"/>
    <property type="match status" value="1"/>
</dbReference>
<proteinExistence type="predicted"/>
<dbReference type="Gene3D" id="2.130.10.10">
    <property type="entry name" value="YVTN repeat-like/Quinoprotein amine dehydrogenase"/>
    <property type="match status" value="1"/>
</dbReference>
<feature type="repeat" description="WD" evidence="3">
    <location>
        <begin position="29"/>
        <end position="60"/>
    </location>
</feature>
<dbReference type="InterPro" id="IPR007319">
    <property type="entry name" value="WDR36/Utp21_C"/>
</dbReference>
<dbReference type="PROSITE" id="PS50294">
    <property type="entry name" value="WD_REPEATS_REGION"/>
    <property type="match status" value="1"/>
</dbReference>
<protein>
    <submittedName>
        <fullName evidence="5">WD repeat-containing protein 36</fullName>
    </submittedName>
</protein>
<dbReference type="PANTHER" id="PTHR22840">
    <property type="entry name" value="WD REPEAT-CONTAINING PROTEIN 36"/>
    <property type="match status" value="1"/>
</dbReference>
<evidence type="ECO:0000256" key="1">
    <source>
        <dbReference type="ARBA" id="ARBA00022574"/>
    </source>
</evidence>
<dbReference type="EMBL" id="MTYJ01000409">
    <property type="protein sequence ID" value="OWA54461.1"/>
    <property type="molecule type" value="Genomic_DNA"/>
</dbReference>
<gene>
    <name evidence="5" type="ORF">BV898_18863</name>
</gene>
<dbReference type="InterPro" id="IPR019775">
    <property type="entry name" value="WD40_repeat_CS"/>
</dbReference>
<keyword evidence="1 3" id="KW-0853">WD repeat</keyword>
<dbReference type="InterPro" id="IPR036322">
    <property type="entry name" value="WD40_repeat_dom_sf"/>
</dbReference>